<dbReference type="PANTHER" id="PTHR13464">
    <property type="entry name" value="TRANSCRIPTIONAL REGULATOR PROTEIN HCNGP"/>
    <property type="match status" value="1"/>
</dbReference>
<evidence type="ECO:0000256" key="2">
    <source>
        <dbReference type="SAM" id="MobiDB-lite"/>
    </source>
</evidence>
<evidence type="ECO:0008006" key="5">
    <source>
        <dbReference type="Google" id="ProtNLM"/>
    </source>
</evidence>
<reference evidence="3" key="1">
    <citation type="submission" date="2024-01" db="EMBL/GenBank/DDBJ databases">
        <authorList>
            <person name="Webb A."/>
        </authorList>
    </citation>
    <scope>NUCLEOTIDE SEQUENCE</scope>
    <source>
        <strain evidence="3">Pm1</strain>
    </source>
</reference>
<evidence type="ECO:0000313" key="3">
    <source>
        <dbReference type="EMBL" id="CAK7891472.1"/>
    </source>
</evidence>
<proteinExistence type="predicted"/>
<dbReference type="GO" id="GO:0006355">
    <property type="term" value="P:regulation of DNA-templated transcription"/>
    <property type="evidence" value="ECO:0007669"/>
    <property type="project" value="InterPro"/>
</dbReference>
<dbReference type="Pfam" id="PF07818">
    <property type="entry name" value="HCNGP"/>
    <property type="match status" value="1"/>
</dbReference>
<dbReference type="Proteomes" id="UP001162060">
    <property type="component" value="Unassembled WGS sequence"/>
</dbReference>
<dbReference type="AlphaFoldDB" id="A0AAV1T1V7"/>
<dbReference type="PANTHER" id="PTHR13464:SF0">
    <property type="entry name" value="SAP30-BINDING PROTEIN"/>
    <property type="match status" value="1"/>
</dbReference>
<accession>A0AAV1T1V7</accession>
<protein>
    <recommendedName>
        <fullName evidence="5">SAP30-binding protein</fullName>
    </recommendedName>
</protein>
<gene>
    <name evidence="3" type="ORF">PM001_LOCUS193</name>
</gene>
<feature type="compositionally biased region" description="Low complexity" evidence="2">
    <location>
        <begin position="26"/>
        <end position="41"/>
    </location>
</feature>
<dbReference type="EMBL" id="CAKLBY020000003">
    <property type="protein sequence ID" value="CAK7891472.1"/>
    <property type="molecule type" value="Genomic_DNA"/>
</dbReference>
<organism evidence="3 4">
    <name type="scientific">Peronospora matthiolae</name>
    <dbReference type="NCBI Taxonomy" id="2874970"/>
    <lineage>
        <taxon>Eukaryota</taxon>
        <taxon>Sar</taxon>
        <taxon>Stramenopiles</taxon>
        <taxon>Oomycota</taxon>
        <taxon>Peronosporomycetes</taxon>
        <taxon>Peronosporales</taxon>
        <taxon>Peronosporaceae</taxon>
        <taxon>Peronospora</taxon>
    </lineage>
</organism>
<feature type="coiled-coil region" evidence="1">
    <location>
        <begin position="178"/>
        <end position="205"/>
    </location>
</feature>
<comment type="caution">
    <text evidence="3">The sequence shown here is derived from an EMBL/GenBank/DDBJ whole genome shotgun (WGS) entry which is preliminary data.</text>
</comment>
<keyword evidence="1" id="KW-0175">Coiled coil</keyword>
<feature type="region of interest" description="Disordered" evidence="2">
    <location>
        <begin position="1"/>
        <end position="76"/>
    </location>
</feature>
<dbReference type="InterPro" id="IPR012479">
    <property type="entry name" value="SAP30BP"/>
</dbReference>
<name>A0AAV1T1V7_9STRA</name>
<evidence type="ECO:0000256" key="1">
    <source>
        <dbReference type="SAM" id="Coils"/>
    </source>
</evidence>
<sequence>MNSLGIEYGSSSSDEEGTRSLGVTHSKPSSTPSPSRAAQASVDSRSTVSEKADEVCLVRPSNDTAEQEVGLTDREADTPLTEHDLEAMLLQVGIPPAADSLAADNVTQQRIERFLRMQRERGQDFQTTLQDKKEVRNPYILEKVIEYFGIDELRSNFPKDKFDPHGLPLHEYVDVLAVEQKKRTNARAQRQLQQQRDDADQRQGQFVSAIARNQDDPWVKECVVNKHCATKPQIQFHLGFSLSINSFIACLHDEFKVPSGNTWSKKKYRRSMHYIEIDRVEHE</sequence>
<evidence type="ECO:0000313" key="4">
    <source>
        <dbReference type="Proteomes" id="UP001162060"/>
    </source>
</evidence>
<dbReference type="GO" id="GO:0005634">
    <property type="term" value="C:nucleus"/>
    <property type="evidence" value="ECO:0007669"/>
    <property type="project" value="TreeGrafter"/>
</dbReference>